<dbReference type="AlphaFoldDB" id="A0A177E8Y3"/>
<dbReference type="STRING" id="1795632.TH606_04880"/>
<evidence type="ECO:0000313" key="1">
    <source>
        <dbReference type="EMBL" id="OAG27870.1"/>
    </source>
</evidence>
<sequence length="178" mass="21065">MAWFIPSWRRGIKKPKDRLDKNILGEASSLAEALVGDFFNLSDKDWRRLQYEVLLNENHSLGLPQNALAGLFLLETSDCLPRRRRSFYKLVLAEEQILSLELATSSLKALLLYIFTHELVHMIRFVKFIASFWMPEEKRWEEEKKVHLLSKKVLALYKNQEVENILKHFDKTYLKEEV</sequence>
<comment type="caution">
    <text evidence="1">The sequence shown here is derived from an EMBL/GenBank/DDBJ whole genome shotgun (WGS) entry which is preliminary data.</text>
</comment>
<keyword evidence="2" id="KW-1185">Reference proteome</keyword>
<evidence type="ECO:0000313" key="2">
    <source>
        <dbReference type="Proteomes" id="UP000076964"/>
    </source>
</evidence>
<name>A0A177E8Y3_9BACT</name>
<dbReference type="RefSeq" id="WP_068541802.1">
    <property type="nucleotide sequence ID" value="NZ_LSFI01000018.1"/>
</dbReference>
<organism evidence="1 2">
    <name type="scientific">Thermodesulfatator autotrophicus</name>
    <dbReference type="NCBI Taxonomy" id="1795632"/>
    <lineage>
        <taxon>Bacteria</taxon>
        <taxon>Pseudomonadati</taxon>
        <taxon>Thermodesulfobacteriota</taxon>
        <taxon>Thermodesulfobacteria</taxon>
        <taxon>Thermodesulfobacteriales</taxon>
        <taxon>Thermodesulfatatoraceae</taxon>
        <taxon>Thermodesulfatator</taxon>
    </lineage>
</organism>
<protein>
    <recommendedName>
        <fullName evidence="3">SprT-like domain-containing protein</fullName>
    </recommendedName>
</protein>
<proteinExistence type="predicted"/>
<accession>A0A177E8Y3</accession>
<dbReference type="EMBL" id="LSFI01000018">
    <property type="protein sequence ID" value="OAG27870.1"/>
    <property type="molecule type" value="Genomic_DNA"/>
</dbReference>
<evidence type="ECO:0008006" key="3">
    <source>
        <dbReference type="Google" id="ProtNLM"/>
    </source>
</evidence>
<gene>
    <name evidence="1" type="ORF">TH606_04880</name>
</gene>
<reference evidence="1 2" key="1">
    <citation type="submission" date="2016-02" db="EMBL/GenBank/DDBJ databases">
        <title>Draft genome sequence of Thermodesulfatator sp. S606.</title>
        <authorList>
            <person name="Lai Q."/>
            <person name="Cao J."/>
            <person name="Dupont S."/>
            <person name="Shao Z."/>
            <person name="Jebbar M."/>
            <person name="Alain K."/>
        </authorList>
    </citation>
    <scope>NUCLEOTIDE SEQUENCE [LARGE SCALE GENOMIC DNA]</scope>
    <source>
        <strain evidence="1 2">S606</strain>
    </source>
</reference>
<dbReference type="OrthoDB" id="5509294at2"/>
<dbReference type="Proteomes" id="UP000076964">
    <property type="component" value="Unassembled WGS sequence"/>
</dbReference>